<protein>
    <recommendedName>
        <fullName evidence="3">Caspase domain-containing protein</fullName>
    </recommendedName>
</protein>
<dbReference type="AlphaFoldDB" id="A0ABD5RAQ5"/>
<sequence length="684" mass="74015">MTISFERLDGGPGVTVVDSVERRQFSVETPSDVSPSSVPTDEFYFPVDEAVRLDTDRLRVPTVVGTYVRGADGEMLAEIDFCSEIELPAGRYTIELCPPIKCYLRVEGTLSVTAGADGIEIETGSERIDFGARSRHERPEATVTVTEDPRDVMAALSTFGSALKTTSVERSYPTLRGHPPAIEVGEELSIPETLDSPDTGVTIEVPPNLRYVYPVASLAYYLGASVEPGPTPRLVTDHGFTHALSGTYGFEETVARTLKQLFLLDCCTRTEGYYTVDLHERRAIAEAVDLDFAALYDAPLAEQIEAYLDVPYGVVAEQVPEWKLTTHVAPTPDNAELLPFLVTDLAVIRLPSERSTAESTAQLEALSAFTRDGFTRSASEESLGSPPLVQPEQTDSIEQSWAGENAPFGASKSSIQAFQNRLDREPSGGDIDITVVCNDAAMDEEGDLAEQVYGSRDNLPFDVQTYRNLSVDALRAVIETDGDFLHYIGHIDEAGFQCADGRLDAREIETVGVDAFMLNACRSYEQGMALLDGGAVGGVVTLAEVINSGAVRVGRTMVRLLNQGFPLRAALTIAKGESIVGGQYIVVGDGNVDVVQPEGGLPILVRIDGDGPEYDVEITSFPNGDKGIGSLIQPSLRSEAQHYLGLGTQGPFTVTRSELRETLSLEELPIKLDGRLTWSSEVDL</sequence>
<reference evidence="1 2" key="1">
    <citation type="journal article" date="2019" name="Int. J. Syst. Evol. Microbiol.">
        <title>The Global Catalogue of Microorganisms (GCM) 10K type strain sequencing project: providing services to taxonomists for standard genome sequencing and annotation.</title>
        <authorList>
            <consortium name="The Broad Institute Genomics Platform"/>
            <consortium name="The Broad Institute Genome Sequencing Center for Infectious Disease"/>
            <person name="Wu L."/>
            <person name="Ma J."/>
        </authorList>
    </citation>
    <scope>NUCLEOTIDE SEQUENCE [LARGE SCALE GENOMIC DNA]</scope>
    <source>
        <strain evidence="1 2">CGMCC 1.12237</strain>
    </source>
</reference>
<keyword evidence="2" id="KW-1185">Reference proteome</keyword>
<evidence type="ECO:0000313" key="2">
    <source>
        <dbReference type="Proteomes" id="UP001596201"/>
    </source>
</evidence>
<proteinExistence type="predicted"/>
<organism evidence="1 2">
    <name type="scientific">Salinirubrum litoreum</name>
    <dbReference type="NCBI Taxonomy" id="1126234"/>
    <lineage>
        <taxon>Archaea</taxon>
        <taxon>Methanobacteriati</taxon>
        <taxon>Methanobacteriota</taxon>
        <taxon>Stenosarchaea group</taxon>
        <taxon>Halobacteria</taxon>
        <taxon>Halobacteriales</taxon>
        <taxon>Haloferacaceae</taxon>
        <taxon>Salinirubrum</taxon>
    </lineage>
</organism>
<gene>
    <name evidence="1" type="ORF">ACFPJ5_09045</name>
</gene>
<accession>A0ABD5RAQ5</accession>
<comment type="caution">
    <text evidence="1">The sequence shown here is derived from an EMBL/GenBank/DDBJ whole genome shotgun (WGS) entry which is preliminary data.</text>
</comment>
<dbReference type="Proteomes" id="UP001596201">
    <property type="component" value="Unassembled WGS sequence"/>
</dbReference>
<evidence type="ECO:0000313" key="1">
    <source>
        <dbReference type="EMBL" id="MFC5367086.1"/>
    </source>
</evidence>
<name>A0ABD5RAQ5_9EURY</name>
<dbReference type="RefSeq" id="WP_227231512.1">
    <property type="nucleotide sequence ID" value="NZ_JAJCVJ010000004.1"/>
</dbReference>
<dbReference type="EMBL" id="JBHSKX010000001">
    <property type="protein sequence ID" value="MFC5367086.1"/>
    <property type="molecule type" value="Genomic_DNA"/>
</dbReference>
<evidence type="ECO:0008006" key="3">
    <source>
        <dbReference type="Google" id="ProtNLM"/>
    </source>
</evidence>